<dbReference type="PRINTS" id="PR00344">
    <property type="entry name" value="BCTRLSENSOR"/>
</dbReference>
<gene>
    <name evidence="25" type="ORF">SAMN05878282_102497</name>
</gene>
<dbReference type="InterPro" id="IPR005467">
    <property type="entry name" value="His_kinase_dom"/>
</dbReference>
<evidence type="ECO:0000259" key="23">
    <source>
        <dbReference type="PROSITE" id="PS50839"/>
    </source>
</evidence>
<keyword evidence="8" id="KW-0547">Nucleotide-binding</keyword>
<keyword evidence="6" id="KW-0808">Transferase</keyword>
<keyword evidence="13 18" id="KW-0472">Membrane</keyword>
<feature type="domain" description="HPt" evidence="24">
    <location>
        <begin position="1430"/>
        <end position="1529"/>
    </location>
</feature>
<dbReference type="SMART" id="SM00387">
    <property type="entry name" value="HATPase_c"/>
    <property type="match status" value="1"/>
</dbReference>
<evidence type="ECO:0000256" key="18">
    <source>
        <dbReference type="SAM" id="Phobius"/>
    </source>
</evidence>
<dbReference type="InterPro" id="IPR013655">
    <property type="entry name" value="PAS_fold_3"/>
</dbReference>
<dbReference type="Pfam" id="PF00989">
    <property type="entry name" value="PAS"/>
    <property type="match status" value="2"/>
</dbReference>
<dbReference type="SMART" id="SM00091">
    <property type="entry name" value="PAS"/>
    <property type="match status" value="5"/>
</dbReference>
<sequence>MINRSLLLSPPILLTLCAGIAVSAVSALWLHHANQRQAQEALQRATEVAADAVHKRMQLYQYGLRGARGVVVTSGPQGLSRELFRRYSQTRDIAREFPGARGFGFIRRVPRSAEASFLSQARADGASDFAIRQLAAHDGERFVIQYIEPQTHNLPAVGLDIASEDNRRDAALAALRSGEVRITGPITLVQATGSPLQSFLVLLPIYDTATTPVSEEARMRQGIGWSYAPLLTRDVLHGLALHGQDTVLRLSDITRQDRPVLFFEDDMSSGNSQAIMRHAVERDVFGRRWFIELIAHPQFLLPLQQRSPTTVLLVGTLVSLILATLAGAITINRQRRQLINVSQAKLAAIVESSSDAIIGKTPEGVISSWNRGAERIFGYSAEQAIGRNILELLVPRHLNDEELDILQRIAAGERITHLETQRRRQDGELIEVSAAISPVLDETGKVVGASTTMRDNTLQKAAEARILELNASLEQQVAERTAQLRESNLLLGNVLDSASEVSIIATNTDGLITVFNRGAERMLGYSAEEMIGLQSPSTLHLTEEVAARGVMLSEEAGYPVEGFRVFVHKPERDGAETREWTYVHKNGQHLKVSLAVTAMRDTQGSVVGYLGIALDITQRKVAEKRLAALLETTRAILDTAVNPVLTFDRDGLIQQLNPAARRAFGLGNNVSGTLHDLIAPNSRERLTLLINKAIHAPHTHLSEELIGRRDNGEEFPLQLSLGSMRGERDMLVCVITDLSQQVRLRQELLTARDQLLMAAEVAELGIWTWSLADNSLQWNERMFELYQQPLELRKSGLSYEHWYSRVHPQDVEATAAKLDAAVRNESIYDPVFRIVRPDGSTRIIQAGAQVERDADGNAIRVTGINLDITAQHEAETRLRESRDRADAANAAKSAFLANMSHEIRTPMNAVLGMLQLVQATDLSPRQLDYVQKARSAAQSLLGLLNDILDYSKIEAGKLHLELHPFELDRLMRDLAIVLAGNQGSRDVEVMFDIDAALPGALLGDSLRLQQILVNLAGNALKFTERGQVVVSLRQLERQDDQVTLRVAVSDTGIGIAQEQLQRIFEGFTQAEASISRRFGGTGLGLVICKRLAELMGGTLQVESSPGHGSRFWFDITLAIAEPDSLRNSCLAVDSDLRLLVVDDNETAREILLKTVTSLGWHAQGVDSGCQVASLVAEAAAEHRPFDVVLMDWRMPDMDGMAVARDLQQRGPGHTPLIIMITAYGREVLADIQQEGEPPFAAFLTKPATPQQLAETIQQALYDLSTPTKAPQYQPSTRLQGLRVLVVEDNALNRQVAYELLTGEGATVVLADGGQAGIDSVLAEGTRLDAVLMDIQMPDIDGLEATREIRRHPQQSELPIIAMTANVSQSDRSECLRAGMQDHIGKPIDLEQLVSTLLYWTRGTPSASSPRATSDQLLEPRDAILKRFGGNIDLLRNVLRGFEPEMRKQLQALREHMAAGDITHTLAALHTLKGSSATMGAHQLSQYAATLEAQLKQLDESAQRACLSRSESGSELEQLLDSSVSQLLAAFGIPAPGDTVRSGR</sequence>
<dbReference type="GO" id="GO:0000155">
    <property type="term" value="F:phosphorelay sensor kinase activity"/>
    <property type="evidence" value="ECO:0007669"/>
    <property type="project" value="InterPro"/>
</dbReference>
<keyword evidence="12" id="KW-0902">Two-component regulatory system</keyword>
<dbReference type="GO" id="GO:0006355">
    <property type="term" value="P:regulation of DNA-templated transcription"/>
    <property type="evidence" value="ECO:0007669"/>
    <property type="project" value="InterPro"/>
</dbReference>
<dbReference type="NCBIfam" id="TIGR00229">
    <property type="entry name" value="sensory_box"/>
    <property type="match status" value="3"/>
</dbReference>
<dbReference type="GO" id="GO:0005524">
    <property type="term" value="F:ATP binding"/>
    <property type="evidence" value="ECO:0007669"/>
    <property type="project" value="UniProtKB-KW"/>
</dbReference>
<evidence type="ECO:0000256" key="1">
    <source>
        <dbReference type="ARBA" id="ARBA00000085"/>
    </source>
</evidence>
<dbReference type="InterPro" id="IPR001610">
    <property type="entry name" value="PAC"/>
</dbReference>
<evidence type="ECO:0000259" key="21">
    <source>
        <dbReference type="PROSITE" id="PS50112"/>
    </source>
</evidence>
<dbReference type="FunFam" id="1.10.287.130:FF:000002">
    <property type="entry name" value="Two-component osmosensing histidine kinase"/>
    <property type="match status" value="1"/>
</dbReference>
<dbReference type="CDD" id="cd17546">
    <property type="entry name" value="REC_hyHK_CKI1_RcsC-like"/>
    <property type="match status" value="2"/>
</dbReference>
<dbReference type="PROSITE" id="PS50112">
    <property type="entry name" value="PAS"/>
    <property type="match status" value="3"/>
</dbReference>
<comment type="subunit">
    <text evidence="14">At low DSF concentrations, interacts with RpfF.</text>
</comment>
<dbReference type="EMBL" id="FTMP01000002">
    <property type="protein sequence ID" value="SIQ16678.1"/>
    <property type="molecule type" value="Genomic_DNA"/>
</dbReference>
<evidence type="ECO:0000256" key="8">
    <source>
        <dbReference type="ARBA" id="ARBA00022741"/>
    </source>
</evidence>
<dbReference type="InterPro" id="IPR001789">
    <property type="entry name" value="Sig_transdc_resp-reg_receiver"/>
</dbReference>
<dbReference type="InterPro" id="IPR042240">
    <property type="entry name" value="CHASE_sf"/>
</dbReference>
<dbReference type="Gene3D" id="1.10.287.130">
    <property type="match status" value="1"/>
</dbReference>
<dbReference type="CDD" id="cd00130">
    <property type="entry name" value="PAS"/>
    <property type="match status" value="4"/>
</dbReference>
<evidence type="ECO:0000256" key="12">
    <source>
        <dbReference type="ARBA" id="ARBA00023012"/>
    </source>
</evidence>
<dbReference type="InterPro" id="IPR008207">
    <property type="entry name" value="Sig_transdc_His_kin_Hpt_dom"/>
</dbReference>
<feature type="domain" description="PAS" evidence="21">
    <location>
        <begin position="342"/>
        <end position="395"/>
    </location>
</feature>
<dbReference type="InterPro" id="IPR036097">
    <property type="entry name" value="HisK_dim/P_sf"/>
</dbReference>
<dbReference type="InterPro" id="IPR004358">
    <property type="entry name" value="Sig_transdc_His_kin-like_C"/>
</dbReference>
<dbReference type="PANTHER" id="PTHR45339:SF1">
    <property type="entry name" value="HYBRID SIGNAL TRANSDUCTION HISTIDINE KINASE J"/>
    <property type="match status" value="1"/>
</dbReference>
<keyword evidence="11 18" id="KW-1133">Transmembrane helix</keyword>
<evidence type="ECO:0000256" key="7">
    <source>
        <dbReference type="ARBA" id="ARBA00022692"/>
    </source>
</evidence>
<protein>
    <recommendedName>
        <fullName evidence="15">Sensory/regulatory protein RpfC</fullName>
        <ecNumber evidence="3">2.7.13.3</ecNumber>
    </recommendedName>
</protein>
<evidence type="ECO:0000259" key="22">
    <source>
        <dbReference type="PROSITE" id="PS50113"/>
    </source>
</evidence>
<name>A0A1N6QJD1_AQUAC</name>
<dbReference type="PROSITE" id="PS50113">
    <property type="entry name" value="PAC"/>
    <property type="match status" value="3"/>
</dbReference>
<feature type="domain" description="Histidine kinase" evidence="19">
    <location>
        <begin position="898"/>
        <end position="1119"/>
    </location>
</feature>
<dbReference type="GO" id="GO:0005886">
    <property type="term" value="C:plasma membrane"/>
    <property type="evidence" value="ECO:0007669"/>
    <property type="project" value="UniProtKB-SubCell"/>
</dbReference>
<evidence type="ECO:0000259" key="19">
    <source>
        <dbReference type="PROSITE" id="PS50109"/>
    </source>
</evidence>
<evidence type="ECO:0000256" key="2">
    <source>
        <dbReference type="ARBA" id="ARBA00004651"/>
    </source>
</evidence>
<evidence type="ECO:0000313" key="25">
    <source>
        <dbReference type="EMBL" id="SIQ16678.1"/>
    </source>
</evidence>
<evidence type="ECO:0000256" key="15">
    <source>
        <dbReference type="ARBA" id="ARBA00068150"/>
    </source>
</evidence>
<dbReference type="PANTHER" id="PTHR45339">
    <property type="entry name" value="HYBRID SIGNAL TRANSDUCTION HISTIDINE KINASE J"/>
    <property type="match status" value="1"/>
</dbReference>
<dbReference type="Pfam" id="PF03924">
    <property type="entry name" value="CHASE"/>
    <property type="match status" value="1"/>
</dbReference>
<dbReference type="InterPro" id="IPR000014">
    <property type="entry name" value="PAS"/>
</dbReference>
<dbReference type="PROSITE" id="PS50894">
    <property type="entry name" value="HPT"/>
    <property type="match status" value="1"/>
</dbReference>
<dbReference type="Proteomes" id="UP000185841">
    <property type="component" value="Unassembled WGS sequence"/>
</dbReference>
<keyword evidence="10" id="KW-0067">ATP-binding</keyword>
<dbReference type="SUPFAM" id="SSF55874">
    <property type="entry name" value="ATPase domain of HSP90 chaperone/DNA topoisomerase II/histidine kinase"/>
    <property type="match status" value="1"/>
</dbReference>
<reference evidence="25 26" key="1">
    <citation type="submission" date="2017-01" db="EMBL/GenBank/DDBJ databases">
        <authorList>
            <person name="Mah S.A."/>
            <person name="Swanson W.J."/>
            <person name="Moy G.W."/>
            <person name="Vacquier V.D."/>
        </authorList>
    </citation>
    <scope>NUCLEOTIDE SEQUENCE [LARGE SCALE GENOMIC DNA]</scope>
    <source>
        <strain evidence="25 26">RU36E</strain>
    </source>
</reference>
<feature type="domain" description="PAS" evidence="21">
    <location>
        <begin position="629"/>
        <end position="666"/>
    </location>
</feature>
<feature type="domain" description="PAS" evidence="21">
    <location>
        <begin position="487"/>
        <end position="532"/>
    </location>
</feature>
<dbReference type="SUPFAM" id="SSF55785">
    <property type="entry name" value="PYP-like sensor domain (PAS domain)"/>
    <property type="match status" value="4"/>
</dbReference>
<dbReference type="Pfam" id="PF00512">
    <property type="entry name" value="HisKA"/>
    <property type="match status" value="1"/>
</dbReference>
<dbReference type="SMART" id="SM00388">
    <property type="entry name" value="HisKA"/>
    <property type="match status" value="1"/>
</dbReference>
<feature type="modified residue" description="4-aspartylphosphate" evidence="17">
    <location>
        <position position="1333"/>
    </location>
</feature>
<dbReference type="SMART" id="SM01079">
    <property type="entry name" value="CHASE"/>
    <property type="match status" value="1"/>
</dbReference>
<dbReference type="InterPro" id="IPR013767">
    <property type="entry name" value="PAS_fold"/>
</dbReference>
<evidence type="ECO:0000259" key="24">
    <source>
        <dbReference type="PROSITE" id="PS50894"/>
    </source>
</evidence>
<dbReference type="Pfam" id="PF13426">
    <property type="entry name" value="PAS_9"/>
    <property type="match status" value="1"/>
</dbReference>
<comment type="subcellular location">
    <subcellularLocation>
        <location evidence="2">Cell membrane</location>
        <topology evidence="2">Multi-pass membrane protein</topology>
    </subcellularLocation>
</comment>
<dbReference type="SUPFAM" id="SSF47226">
    <property type="entry name" value="Histidine-containing phosphotransfer domain, HPT domain"/>
    <property type="match status" value="1"/>
</dbReference>
<keyword evidence="4" id="KW-1003">Cell membrane</keyword>
<feature type="domain" description="Response regulatory" evidence="20">
    <location>
        <begin position="1137"/>
        <end position="1260"/>
    </location>
</feature>
<dbReference type="SMART" id="SM00086">
    <property type="entry name" value="PAC"/>
    <property type="match status" value="4"/>
</dbReference>
<dbReference type="SUPFAM" id="SSF47384">
    <property type="entry name" value="Homodimeric domain of signal transducing histidine kinase"/>
    <property type="match status" value="1"/>
</dbReference>
<feature type="domain" description="PAC" evidence="22">
    <location>
        <begin position="416"/>
        <end position="468"/>
    </location>
</feature>
<dbReference type="InterPro" id="IPR035965">
    <property type="entry name" value="PAS-like_dom_sf"/>
</dbReference>
<accession>A0A1N6QJD1</accession>
<dbReference type="SMART" id="SM00448">
    <property type="entry name" value="REC"/>
    <property type="match status" value="2"/>
</dbReference>
<dbReference type="InterPro" id="IPR003594">
    <property type="entry name" value="HATPase_dom"/>
</dbReference>
<dbReference type="PROSITE" id="PS50110">
    <property type="entry name" value="RESPONSE_REGULATORY"/>
    <property type="match status" value="2"/>
</dbReference>
<dbReference type="Pfam" id="PF00072">
    <property type="entry name" value="Response_reg"/>
    <property type="match status" value="2"/>
</dbReference>
<evidence type="ECO:0000256" key="17">
    <source>
        <dbReference type="PROSITE-ProRule" id="PRU00169"/>
    </source>
</evidence>
<dbReference type="RefSeq" id="WP_076425449.1">
    <property type="nucleotide sequence ID" value="NZ_FTMP01000002.1"/>
</dbReference>
<dbReference type="Gene3D" id="3.30.565.10">
    <property type="entry name" value="Histidine kinase-like ATPase, C-terminal domain"/>
    <property type="match status" value="1"/>
</dbReference>
<evidence type="ECO:0000256" key="3">
    <source>
        <dbReference type="ARBA" id="ARBA00012438"/>
    </source>
</evidence>
<dbReference type="PROSITE" id="PS50109">
    <property type="entry name" value="HIS_KIN"/>
    <property type="match status" value="1"/>
</dbReference>
<proteinExistence type="predicted"/>
<keyword evidence="7 18" id="KW-0812">Transmembrane</keyword>
<evidence type="ECO:0000256" key="6">
    <source>
        <dbReference type="ARBA" id="ARBA00022679"/>
    </source>
</evidence>
<dbReference type="FunFam" id="3.30.565.10:FF:000010">
    <property type="entry name" value="Sensor histidine kinase RcsC"/>
    <property type="match status" value="1"/>
</dbReference>
<evidence type="ECO:0000256" key="9">
    <source>
        <dbReference type="ARBA" id="ARBA00022777"/>
    </source>
</evidence>
<feature type="domain" description="PAC" evidence="22">
    <location>
        <begin position="576"/>
        <end position="628"/>
    </location>
</feature>
<dbReference type="InterPro" id="IPR006189">
    <property type="entry name" value="CHASE_dom"/>
</dbReference>
<keyword evidence="9 25" id="KW-0418">Kinase</keyword>
<dbReference type="Pfam" id="PF08447">
    <property type="entry name" value="PAS_3"/>
    <property type="match status" value="1"/>
</dbReference>
<feature type="modified residue" description="Phosphohistidine" evidence="16">
    <location>
        <position position="1469"/>
    </location>
</feature>
<dbReference type="Gene3D" id="1.20.120.160">
    <property type="entry name" value="HPT domain"/>
    <property type="match status" value="1"/>
</dbReference>
<evidence type="ECO:0000313" key="26">
    <source>
        <dbReference type="Proteomes" id="UP000185841"/>
    </source>
</evidence>
<keyword evidence="5 17" id="KW-0597">Phosphoprotein</keyword>
<dbReference type="Gene3D" id="3.30.450.350">
    <property type="entry name" value="CHASE domain"/>
    <property type="match status" value="1"/>
</dbReference>
<dbReference type="Pfam" id="PF02518">
    <property type="entry name" value="HATPase_c"/>
    <property type="match status" value="1"/>
</dbReference>
<dbReference type="Gene3D" id="3.40.50.2300">
    <property type="match status" value="2"/>
</dbReference>
<dbReference type="Pfam" id="PF01627">
    <property type="entry name" value="Hpt"/>
    <property type="match status" value="1"/>
</dbReference>
<feature type="domain" description="PAC" evidence="22">
    <location>
        <begin position="828"/>
        <end position="880"/>
    </location>
</feature>
<dbReference type="CDD" id="cd16922">
    <property type="entry name" value="HATPase_EvgS-ArcB-TorS-like"/>
    <property type="match status" value="1"/>
</dbReference>
<comment type="catalytic activity">
    <reaction evidence="1">
        <text>ATP + protein L-histidine = ADP + protein N-phospho-L-histidine.</text>
        <dbReference type="EC" id="2.7.13.3"/>
    </reaction>
</comment>
<feature type="domain" description="Response regulatory" evidence="20">
    <location>
        <begin position="1282"/>
        <end position="1400"/>
    </location>
</feature>
<dbReference type="InterPro" id="IPR036641">
    <property type="entry name" value="HPT_dom_sf"/>
</dbReference>
<evidence type="ECO:0000256" key="4">
    <source>
        <dbReference type="ARBA" id="ARBA00022475"/>
    </source>
</evidence>
<evidence type="ECO:0000256" key="11">
    <source>
        <dbReference type="ARBA" id="ARBA00022989"/>
    </source>
</evidence>
<dbReference type="CDD" id="cd00082">
    <property type="entry name" value="HisKA"/>
    <property type="match status" value="1"/>
</dbReference>
<evidence type="ECO:0000256" key="5">
    <source>
        <dbReference type="ARBA" id="ARBA00022553"/>
    </source>
</evidence>
<evidence type="ECO:0000256" key="10">
    <source>
        <dbReference type="ARBA" id="ARBA00022840"/>
    </source>
</evidence>
<dbReference type="InterPro" id="IPR000700">
    <property type="entry name" value="PAS-assoc_C"/>
</dbReference>
<dbReference type="EC" id="2.7.13.3" evidence="3"/>
<dbReference type="SUPFAM" id="SSF52172">
    <property type="entry name" value="CheY-like"/>
    <property type="match status" value="2"/>
</dbReference>
<dbReference type="InterPro" id="IPR011006">
    <property type="entry name" value="CheY-like_superfamily"/>
</dbReference>
<organism evidence="25 26">
    <name type="scientific">Aquipseudomonas alcaligenes</name>
    <name type="common">Pseudomonas alcaligenes</name>
    <dbReference type="NCBI Taxonomy" id="43263"/>
    <lineage>
        <taxon>Bacteria</taxon>
        <taxon>Pseudomonadati</taxon>
        <taxon>Pseudomonadota</taxon>
        <taxon>Gammaproteobacteria</taxon>
        <taxon>Pseudomonadales</taxon>
        <taxon>Pseudomonadaceae</taxon>
        <taxon>Aquipseudomonas</taxon>
    </lineage>
</organism>
<feature type="transmembrane region" description="Helical" evidence="18">
    <location>
        <begin position="12"/>
        <end position="30"/>
    </location>
</feature>
<dbReference type="Gene3D" id="3.30.450.20">
    <property type="entry name" value="PAS domain"/>
    <property type="match status" value="4"/>
</dbReference>
<dbReference type="InterPro" id="IPR036890">
    <property type="entry name" value="HATPase_C_sf"/>
</dbReference>
<dbReference type="CDD" id="cd00088">
    <property type="entry name" value="HPT"/>
    <property type="match status" value="1"/>
</dbReference>
<feature type="domain" description="CHASE" evidence="23">
    <location>
        <begin position="75"/>
        <end position="223"/>
    </location>
</feature>
<dbReference type="InterPro" id="IPR003661">
    <property type="entry name" value="HisK_dim/P_dom"/>
</dbReference>
<evidence type="ECO:0000259" key="20">
    <source>
        <dbReference type="PROSITE" id="PS50110"/>
    </source>
</evidence>
<evidence type="ECO:0000256" key="14">
    <source>
        <dbReference type="ARBA" id="ARBA00064003"/>
    </source>
</evidence>
<feature type="modified residue" description="4-aspartylphosphate" evidence="17">
    <location>
        <position position="1191"/>
    </location>
</feature>
<evidence type="ECO:0000256" key="16">
    <source>
        <dbReference type="PROSITE-ProRule" id="PRU00110"/>
    </source>
</evidence>
<dbReference type="Gene3D" id="2.10.70.100">
    <property type="match status" value="1"/>
</dbReference>
<dbReference type="PROSITE" id="PS50839">
    <property type="entry name" value="CHASE"/>
    <property type="match status" value="1"/>
</dbReference>
<evidence type="ECO:0000256" key="13">
    <source>
        <dbReference type="ARBA" id="ARBA00023136"/>
    </source>
</evidence>